<dbReference type="Gene3D" id="4.10.400.20">
    <property type="match status" value="2"/>
</dbReference>
<dbReference type="PANTHER" id="PTHR32037:SF2">
    <property type="entry name" value="TUMOR NECROSIS FACTOR RECEPTOR SUPERFAMILY MEMBER 12A"/>
    <property type="match status" value="1"/>
</dbReference>
<evidence type="ECO:0000256" key="2">
    <source>
        <dbReference type="SAM" id="SignalP"/>
    </source>
</evidence>
<reference evidence="3" key="1">
    <citation type="submission" date="2022-01" db="EMBL/GenBank/DDBJ databases">
        <authorList>
            <person name="Braso-Vives M."/>
        </authorList>
    </citation>
    <scope>NUCLEOTIDE SEQUENCE</scope>
</reference>
<organism evidence="3 4">
    <name type="scientific">Branchiostoma lanceolatum</name>
    <name type="common">Common lancelet</name>
    <name type="synonym">Amphioxus lanceolatum</name>
    <dbReference type="NCBI Taxonomy" id="7740"/>
    <lineage>
        <taxon>Eukaryota</taxon>
        <taxon>Metazoa</taxon>
        <taxon>Chordata</taxon>
        <taxon>Cephalochordata</taxon>
        <taxon>Leptocardii</taxon>
        <taxon>Amphioxiformes</taxon>
        <taxon>Branchiostomatidae</taxon>
        <taxon>Branchiostoma</taxon>
    </lineage>
</organism>
<protein>
    <submittedName>
        <fullName evidence="3">Hypp4625 protein</fullName>
    </submittedName>
</protein>
<dbReference type="EMBL" id="OV696693">
    <property type="protein sequence ID" value="CAH1271309.1"/>
    <property type="molecule type" value="Genomic_DNA"/>
</dbReference>
<keyword evidence="4" id="KW-1185">Reference proteome</keyword>
<dbReference type="AlphaFoldDB" id="A0A8K0AEM9"/>
<proteinExistence type="predicted"/>
<feature type="chain" id="PRO_5035452479" evidence="2">
    <location>
        <begin position="23"/>
        <end position="157"/>
    </location>
</feature>
<gene>
    <name evidence="3" type="primary">Hypp4625</name>
    <name evidence="3" type="ORF">BLAG_LOCUS23380</name>
</gene>
<dbReference type="Proteomes" id="UP000838412">
    <property type="component" value="Chromosome 8"/>
</dbReference>
<sequence length="157" mass="17102">MKFTRQIVVMLMLAGGLSVTADTETVVPPLDLCPPGYGWAREIQDCLDCAVCDSMPETSICPDCRGDSVSAGISSDKSFRQAKVEEIDTANFESYRCPSGYGWDPVNSDCMPCSVCDDMPDTNICDKCAEAKDDEEIRQPIQESVGPEEIADKETVV</sequence>
<evidence type="ECO:0000313" key="4">
    <source>
        <dbReference type="Proteomes" id="UP000838412"/>
    </source>
</evidence>
<dbReference type="GO" id="GO:0005886">
    <property type="term" value="C:plasma membrane"/>
    <property type="evidence" value="ECO:0007669"/>
    <property type="project" value="InterPro"/>
</dbReference>
<dbReference type="OrthoDB" id="10381827at2759"/>
<feature type="region of interest" description="Disordered" evidence="1">
    <location>
        <begin position="136"/>
        <end position="157"/>
    </location>
</feature>
<dbReference type="InterPro" id="IPR022316">
    <property type="entry name" value="TNFR_12"/>
</dbReference>
<dbReference type="GO" id="GO:0043065">
    <property type="term" value="P:positive regulation of apoptotic process"/>
    <property type="evidence" value="ECO:0007669"/>
    <property type="project" value="InterPro"/>
</dbReference>
<accession>A0A8K0AEM9</accession>
<feature type="signal peptide" evidence="2">
    <location>
        <begin position="1"/>
        <end position="22"/>
    </location>
</feature>
<name>A0A8K0AEM9_BRALA</name>
<dbReference type="InterPro" id="IPR009030">
    <property type="entry name" value="Growth_fac_rcpt_cys_sf"/>
</dbReference>
<evidence type="ECO:0000313" key="3">
    <source>
        <dbReference type="EMBL" id="CAH1271309.1"/>
    </source>
</evidence>
<dbReference type="SUPFAM" id="SSF57184">
    <property type="entry name" value="Growth factor receptor domain"/>
    <property type="match status" value="1"/>
</dbReference>
<dbReference type="Pfam" id="PF12191">
    <property type="entry name" value="stn_TNFRSF12A"/>
    <property type="match status" value="1"/>
</dbReference>
<evidence type="ECO:0000256" key="1">
    <source>
        <dbReference type="SAM" id="MobiDB-lite"/>
    </source>
</evidence>
<dbReference type="PANTHER" id="PTHR32037">
    <property type="entry name" value="TUMOR NECROSIS FACTOR RECEPTOR SUPERFAMILY MEMBER 12A"/>
    <property type="match status" value="1"/>
</dbReference>
<keyword evidence="2" id="KW-0732">Signal</keyword>